<proteinExistence type="predicted"/>
<dbReference type="InterPro" id="IPR050902">
    <property type="entry name" value="ABC_Transporter_SBP"/>
</dbReference>
<dbReference type="PANTHER" id="PTHR30535:SF34">
    <property type="entry name" value="MOLYBDATE-BINDING PROTEIN MOLA"/>
    <property type="match status" value="1"/>
</dbReference>
<evidence type="ECO:0000313" key="2">
    <source>
        <dbReference type="EMBL" id="VAX08659.1"/>
    </source>
</evidence>
<dbReference type="Gene3D" id="3.40.50.1980">
    <property type="entry name" value="Nitrogenase molybdenum iron protein domain"/>
    <property type="match status" value="2"/>
</dbReference>
<organism evidence="2">
    <name type="scientific">hydrothermal vent metagenome</name>
    <dbReference type="NCBI Taxonomy" id="652676"/>
    <lineage>
        <taxon>unclassified sequences</taxon>
        <taxon>metagenomes</taxon>
        <taxon>ecological metagenomes</taxon>
    </lineage>
</organism>
<dbReference type="EMBL" id="UOFX01000040">
    <property type="protein sequence ID" value="VAX08659.1"/>
    <property type="molecule type" value="Genomic_DNA"/>
</dbReference>
<dbReference type="Pfam" id="PF01497">
    <property type="entry name" value="Peripla_BP_2"/>
    <property type="match status" value="1"/>
</dbReference>
<feature type="domain" description="Fe/B12 periplasmic-binding" evidence="1">
    <location>
        <begin position="25"/>
        <end position="273"/>
    </location>
</feature>
<dbReference type="PANTHER" id="PTHR30535">
    <property type="entry name" value="VITAMIN B12-BINDING PROTEIN"/>
    <property type="match status" value="1"/>
</dbReference>
<reference evidence="2" key="1">
    <citation type="submission" date="2018-06" db="EMBL/GenBank/DDBJ databases">
        <authorList>
            <person name="Zhirakovskaya E."/>
        </authorList>
    </citation>
    <scope>NUCLEOTIDE SEQUENCE</scope>
</reference>
<dbReference type="AlphaFoldDB" id="A0A3B1ART0"/>
<name>A0A3B1ART0_9ZZZZ</name>
<dbReference type="InterPro" id="IPR002491">
    <property type="entry name" value="ABC_transptr_periplasmic_BD"/>
</dbReference>
<evidence type="ECO:0000259" key="1">
    <source>
        <dbReference type="PROSITE" id="PS50983"/>
    </source>
</evidence>
<dbReference type="SUPFAM" id="SSF53807">
    <property type="entry name" value="Helical backbone' metal receptor"/>
    <property type="match status" value="1"/>
</dbReference>
<gene>
    <name evidence="2" type="ORF">MNBD_GAMMA26-2078</name>
</gene>
<protein>
    <submittedName>
        <fullName evidence="2">Vitamin B12 ABC transporter, substrate-binding protein BtuF</fullName>
    </submittedName>
</protein>
<dbReference type="PROSITE" id="PS50983">
    <property type="entry name" value="FE_B12_PBP"/>
    <property type="match status" value="1"/>
</dbReference>
<accession>A0A3B1ART0</accession>
<sequence length="273" mass="30518">MSKLVFSILLLICPLVSQGAELPNRIVSINLCTDQLLLMLADPEQISSISYLALEPNSSFMAKQAQQHQINHEQAEELLALKPSLILADEYSDQALISLMKKLNYQVEIFPPPATIEGIHSNITRMAKLLGQEARGQRLIEQMNQRLERVARQQPAVRPKALFYQPNGYTSGKNTLQDTALRLAGWRNLATESGIQGYNAIDIETLLLAKPEQLFTSPYAPGSHSLAQHQLSHPALKQITAGREMIEIDYRYWICGGPMLADAVEQLHQNLPQ</sequence>